<keyword evidence="4" id="KW-0812">Transmembrane</keyword>
<dbReference type="InterPro" id="IPR009729">
    <property type="entry name" value="Gal-3-0_sulfotransfrase"/>
</dbReference>
<evidence type="ECO:0000256" key="4">
    <source>
        <dbReference type="ARBA" id="ARBA00022692"/>
    </source>
</evidence>
<comment type="subcellular location">
    <subcellularLocation>
        <location evidence="1">Golgi apparatus membrane</location>
        <topology evidence="1">Single-pass type II membrane protein</topology>
    </subcellularLocation>
</comment>
<dbReference type="EMBL" id="CP045906">
    <property type="protein sequence ID" value="QQP34656.1"/>
    <property type="molecule type" value="Genomic_DNA"/>
</dbReference>
<evidence type="ECO:0000256" key="9">
    <source>
        <dbReference type="ARBA" id="ARBA00023180"/>
    </source>
</evidence>
<evidence type="ECO:0000256" key="6">
    <source>
        <dbReference type="ARBA" id="ARBA00022989"/>
    </source>
</evidence>
<evidence type="ECO:0000256" key="3">
    <source>
        <dbReference type="ARBA" id="ARBA00022679"/>
    </source>
</evidence>
<keyword evidence="5" id="KW-0735">Signal-anchor</keyword>
<evidence type="ECO:0000256" key="1">
    <source>
        <dbReference type="ARBA" id="ARBA00004323"/>
    </source>
</evidence>
<dbReference type="Pfam" id="PF06990">
    <property type="entry name" value="Gal-3-0_sulfotr"/>
    <property type="match status" value="1"/>
</dbReference>
<comment type="similarity">
    <text evidence="2">Belongs to the galactose-3-O-sulfotransferase family.</text>
</comment>
<evidence type="ECO:0000256" key="2">
    <source>
        <dbReference type="ARBA" id="ARBA00008124"/>
    </source>
</evidence>
<dbReference type="GO" id="GO:0001733">
    <property type="term" value="F:galactosylceramide sulfotransferase activity"/>
    <property type="evidence" value="ECO:0007669"/>
    <property type="project" value="InterPro"/>
</dbReference>
<evidence type="ECO:0000256" key="8">
    <source>
        <dbReference type="ARBA" id="ARBA00023136"/>
    </source>
</evidence>
<dbReference type="Gene3D" id="3.40.50.300">
    <property type="entry name" value="P-loop containing nucleotide triphosphate hydrolases"/>
    <property type="match status" value="1"/>
</dbReference>
<dbReference type="AlphaFoldDB" id="A0A7T8GNN0"/>
<evidence type="ECO:0000313" key="11">
    <source>
        <dbReference type="Proteomes" id="UP000595437"/>
    </source>
</evidence>
<proteinExistence type="inferred from homology"/>
<name>A0A7T8GNN0_CALRO</name>
<organism evidence="10 11">
    <name type="scientific">Caligus rogercresseyi</name>
    <name type="common">Sea louse</name>
    <dbReference type="NCBI Taxonomy" id="217165"/>
    <lineage>
        <taxon>Eukaryota</taxon>
        <taxon>Metazoa</taxon>
        <taxon>Ecdysozoa</taxon>
        <taxon>Arthropoda</taxon>
        <taxon>Crustacea</taxon>
        <taxon>Multicrustacea</taxon>
        <taxon>Hexanauplia</taxon>
        <taxon>Copepoda</taxon>
        <taxon>Siphonostomatoida</taxon>
        <taxon>Caligidae</taxon>
        <taxon>Caligus</taxon>
    </lineage>
</organism>
<keyword evidence="7" id="KW-0333">Golgi apparatus</keyword>
<dbReference type="GO" id="GO:0009247">
    <property type="term" value="P:glycolipid biosynthetic process"/>
    <property type="evidence" value="ECO:0007669"/>
    <property type="project" value="InterPro"/>
</dbReference>
<evidence type="ECO:0000313" key="10">
    <source>
        <dbReference type="EMBL" id="QQP34656.1"/>
    </source>
</evidence>
<dbReference type="InterPro" id="IPR027417">
    <property type="entry name" value="P-loop_NTPase"/>
</dbReference>
<accession>A0A7T8GNN0</accession>
<keyword evidence="11" id="KW-1185">Reference proteome</keyword>
<evidence type="ECO:0000256" key="5">
    <source>
        <dbReference type="ARBA" id="ARBA00022968"/>
    </source>
</evidence>
<dbReference type="GO" id="GO:0000139">
    <property type="term" value="C:Golgi membrane"/>
    <property type="evidence" value="ECO:0007669"/>
    <property type="project" value="UniProtKB-SubCell"/>
</dbReference>
<keyword evidence="6" id="KW-1133">Transmembrane helix</keyword>
<dbReference type="OrthoDB" id="514299at2759"/>
<dbReference type="PANTHER" id="PTHR14647">
    <property type="entry name" value="GALACTOSE-3-O-SULFOTRANSFERASE"/>
    <property type="match status" value="1"/>
</dbReference>
<keyword evidence="8" id="KW-0472">Membrane</keyword>
<keyword evidence="9" id="KW-0325">Glycoprotein</keyword>
<evidence type="ECO:0000256" key="7">
    <source>
        <dbReference type="ARBA" id="ARBA00023034"/>
    </source>
</evidence>
<protein>
    <submittedName>
        <fullName evidence="10">Galactosylceramide sulfotransferaselike</fullName>
    </submittedName>
</protein>
<sequence>MLRDLGLPPKDLDKPEAIQSKIEEVDKNFDLIMIAEHFDESLILFKELLCWSFDDITNLKLNSRNSESKERIFHHTTKEKARSSLRNWLRGDFMLYEYFHEKFHRVYIPRIMGVKNMTHEVNYLRAKTWTSLINVHDIADSKFQLWKKDLVGYEMVEGCELYGLKENVLVDMVRDEQKKRIIEVFNVTIKP</sequence>
<reference evidence="11" key="1">
    <citation type="submission" date="2021-01" db="EMBL/GenBank/DDBJ databases">
        <title>Caligus Genome Assembly.</title>
        <authorList>
            <person name="Gallardo-Escarate C."/>
        </authorList>
    </citation>
    <scope>NUCLEOTIDE SEQUENCE [LARGE SCALE GENOMIC DNA]</scope>
</reference>
<keyword evidence="3 10" id="KW-0808">Transferase</keyword>
<dbReference type="PANTHER" id="PTHR14647:SF87">
    <property type="entry name" value="PUTATIVE-RELATED"/>
    <property type="match status" value="1"/>
</dbReference>
<dbReference type="Proteomes" id="UP000595437">
    <property type="component" value="Chromosome 17"/>
</dbReference>
<gene>
    <name evidence="10" type="ORF">FKW44_022616</name>
</gene>